<protein>
    <recommendedName>
        <fullName evidence="1">peptidyl-tRNA hydrolase</fullName>
        <ecNumber evidence="1">3.1.1.29</ecNumber>
    </recommendedName>
</protein>
<reference evidence="6" key="2">
    <citation type="submission" date="2021-01" db="UniProtKB">
        <authorList>
            <consortium name="EnsemblMetazoa"/>
        </authorList>
    </citation>
    <scope>IDENTIFICATION</scope>
</reference>
<dbReference type="EnsemblMetazoa" id="XM_011664256">
    <property type="protein sequence ID" value="XP_011662558"/>
    <property type="gene ID" value="LOC582664"/>
</dbReference>
<dbReference type="EC" id="3.1.1.29" evidence="1"/>
<dbReference type="SUPFAM" id="SSF102462">
    <property type="entry name" value="Peptidyl-tRNA hydrolase II"/>
    <property type="match status" value="1"/>
</dbReference>
<dbReference type="CDD" id="cd02430">
    <property type="entry name" value="PTH2"/>
    <property type="match status" value="1"/>
</dbReference>
<dbReference type="GeneID" id="582664"/>
<evidence type="ECO:0000256" key="1">
    <source>
        <dbReference type="ARBA" id="ARBA00013260"/>
    </source>
</evidence>
<accession>A0A7M7HCI5</accession>
<proteinExistence type="inferred from homology"/>
<dbReference type="InterPro" id="IPR015940">
    <property type="entry name" value="UBA"/>
</dbReference>
<dbReference type="AlphaFoldDB" id="A0A7M7HCI5"/>
<dbReference type="InterPro" id="IPR023476">
    <property type="entry name" value="Pep_tRNA_hydro_II_dom_sf"/>
</dbReference>
<dbReference type="RefSeq" id="XP_787702.2">
    <property type="nucleotide sequence ID" value="XM_782609.4"/>
</dbReference>
<evidence type="ECO:0000313" key="6">
    <source>
        <dbReference type="EnsemblMetazoa" id="XP_011662558"/>
    </source>
</evidence>
<keyword evidence="7" id="KW-1185">Reference proteome</keyword>
<organism evidence="6 7">
    <name type="scientific">Strongylocentrotus purpuratus</name>
    <name type="common">Purple sea urchin</name>
    <dbReference type="NCBI Taxonomy" id="7668"/>
    <lineage>
        <taxon>Eukaryota</taxon>
        <taxon>Metazoa</taxon>
        <taxon>Echinodermata</taxon>
        <taxon>Eleutherozoa</taxon>
        <taxon>Echinozoa</taxon>
        <taxon>Echinoidea</taxon>
        <taxon>Euechinoidea</taxon>
        <taxon>Echinacea</taxon>
        <taxon>Camarodonta</taxon>
        <taxon>Echinidea</taxon>
        <taxon>Strongylocentrotidae</taxon>
        <taxon>Strongylocentrotus</taxon>
    </lineage>
</organism>
<evidence type="ECO:0000313" key="7">
    <source>
        <dbReference type="Proteomes" id="UP000007110"/>
    </source>
</evidence>
<dbReference type="Gene3D" id="1.10.8.10">
    <property type="entry name" value="DNA helicase RuvA subunit, C-terminal domain"/>
    <property type="match status" value="1"/>
</dbReference>
<dbReference type="PANTHER" id="PTHR12649">
    <property type="entry name" value="PEPTIDYL-TRNA HYDROLASE 2"/>
    <property type="match status" value="1"/>
</dbReference>
<dbReference type="RefSeq" id="XP_011662558.2">
    <property type="nucleotide sequence ID" value="XM_011664256.2"/>
</dbReference>
<dbReference type="Proteomes" id="UP000007110">
    <property type="component" value="Unassembled WGS sequence"/>
</dbReference>
<feature type="domain" description="UBA" evidence="5">
    <location>
        <begin position="11"/>
        <end position="59"/>
    </location>
</feature>
<dbReference type="InterPro" id="IPR009060">
    <property type="entry name" value="UBA-like_sf"/>
</dbReference>
<dbReference type="GO" id="GO:0005829">
    <property type="term" value="C:cytosol"/>
    <property type="evidence" value="ECO:0000318"/>
    <property type="project" value="GO_Central"/>
</dbReference>
<dbReference type="PROSITE" id="PS50030">
    <property type="entry name" value="UBA"/>
    <property type="match status" value="1"/>
</dbReference>
<evidence type="ECO:0000256" key="4">
    <source>
        <dbReference type="ARBA" id="ARBA00048707"/>
    </source>
</evidence>
<dbReference type="Gene3D" id="3.40.1490.10">
    <property type="entry name" value="Bit1"/>
    <property type="match status" value="1"/>
</dbReference>
<dbReference type="Pfam" id="PF01981">
    <property type="entry name" value="PTH2"/>
    <property type="match status" value="1"/>
</dbReference>
<dbReference type="NCBIfam" id="TIGR00283">
    <property type="entry name" value="arch_pth2"/>
    <property type="match status" value="1"/>
</dbReference>
<dbReference type="SUPFAM" id="SSF46934">
    <property type="entry name" value="UBA-like"/>
    <property type="match status" value="1"/>
</dbReference>
<comment type="catalytic activity">
    <reaction evidence="4">
        <text>an N-acyl-L-alpha-aminoacyl-tRNA + H2O = an N-acyl-L-amino acid + a tRNA + H(+)</text>
        <dbReference type="Rhea" id="RHEA:54448"/>
        <dbReference type="Rhea" id="RHEA-COMP:10123"/>
        <dbReference type="Rhea" id="RHEA-COMP:13883"/>
        <dbReference type="ChEBI" id="CHEBI:15377"/>
        <dbReference type="ChEBI" id="CHEBI:15378"/>
        <dbReference type="ChEBI" id="CHEBI:59874"/>
        <dbReference type="ChEBI" id="CHEBI:78442"/>
        <dbReference type="ChEBI" id="CHEBI:138191"/>
        <dbReference type="EC" id="3.1.1.29"/>
    </reaction>
</comment>
<dbReference type="InterPro" id="IPR002833">
    <property type="entry name" value="PTH2"/>
</dbReference>
<evidence type="ECO:0000259" key="5">
    <source>
        <dbReference type="PROSITE" id="PS50030"/>
    </source>
</evidence>
<evidence type="ECO:0000256" key="3">
    <source>
        <dbReference type="ARBA" id="ARBA00038050"/>
    </source>
</evidence>
<dbReference type="GO" id="GO:0004045">
    <property type="term" value="F:peptidyl-tRNA hydrolase activity"/>
    <property type="evidence" value="ECO:0000318"/>
    <property type="project" value="GO_Central"/>
</dbReference>
<dbReference type="OrthoDB" id="1733656at2759"/>
<dbReference type="PANTHER" id="PTHR12649:SF29">
    <property type="entry name" value="AMINOACYL-TRNA HYDROLASE"/>
    <property type="match status" value="1"/>
</dbReference>
<sequence>MAAQSEENPAELSGEASVPCMAFVEMLMMMGIDRKLAEKAVQTTGNISAEAAVSWVFENADMSAGGVMAENPMDFDNVKMVFAVNSSLKMGVGKVAAQVGHACLGLHRILMREQEQYAEQLLQWEAVGEGKIVLNGESKERLEQLQSQAVSLGLPSYLVQDAGRTQIPAGSCTVLSIFGLASKVDQVTGKLKLL</sequence>
<reference evidence="7" key="1">
    <citation type="submission" date="2015-02" db="EMBL/GenBank/DDBJ databases">
        <title>Genome sequencing for Strongylocentrotus purpuratus.</title>
        <authorList>
            <person name="Murali S."/>
            <person name="Liu Y."/>
            <person name="Vee V."/>
            <person name="English A."/>
            <person name="Wang M."/>
            <person name="Skinner E."/>
            <person name="Han Y."/>
            <person name="Muzny D.M."/>
            <person name="Worley K.C."/>
            <person name="Gibbs R.A."/>
        </authorList>
    </citation>
    <scope>NUCLEOTIDE SEQUENCE</scope>
</reference>
<comment type="similarity">
    <text evidence="3">Belongs to the PTH2 family.</text>
</comment>
<dbReference type="OMA" id="AISWIFE"/>
<evidence type="ECO:0000256" key="2">
    <source>
        <dbReference type="ARBA" id="ARBA00022801"/>
    </source>
</evidence>
<keyword evidence="2" id="KW-0378">Hydrolase</keyword>
<dbReference type="FunFam" id="3.40.1490.10:FF:000002">
    <property type="entry name" value="Peptidyl-tRNA hydrolase 2, mitochondrial"/>
    <property type="match status" value="1"/>
</dbReference>
<dbReference type="InParanoid" id="A0A7M7HCI5"/>
<dbReference type="EnsemblMetazoa" id="XM_782609">
    <property type="protein sequence ID" value="XP_787702"/>
    <property type="gene ID" value="LOC582664"/>
</dbReference>
<name>A0A7M7HCI5_STRPU</name>
<dbReference type="Pfam" id="PF22562">
    <property type="entry name" value="UBA_7"/>
    <property type="match status" value="1"/>
</dbReference>
<dbReference type="CDD" id="cd14296">
    <property type="entry name" value="UBA1_scUBP14_like"/>
    <property type="match status" value="1"/>
</dbReference>
<dbReference type="KEGG" id="spu:582664"/>